<proteinExistence type="predicted"/>
<dbReference type="PANTHER" id="PTHR43674:SF2">
    <property type="entry name" value="BETA-UREIDOPROPIONASE"/>
    <property type="match status" value="1"/>
</dbReference>
<dbReference type="CDD" id="cd07197">
    <property type="entry name" value="nitrilase"/>
    <property type="match status" value="1"/>
</dbReference>
<dbReference type="InterPro" id="IPR050345">
    <property type="entry name" value="Aliph_Amidase/BUP"/>
</dbReference>
<dbReference type="GO" id="GO:0050126">
    <property type="term" value="F:N-carbamoylputrescine amidase activity"/>
    <property type="evidence" value="ECO:0007669"/>
    <property type="project" value="TreeGrafter"/>
</dbReference>
<dbReference type="InterPro" id="IPR036526">
    <property type="entry name" value="C-N_Hydrolase_sf"/>
</dbReference>
<keyword evidence="4" id="KW-1185">Reference proteome</keyword>
<feature type="domain" description="CN hydrolase" evidence="2">
    <location>
        <begin position="1"/>
        <end position="234"/>
    </location>
</feature>
<dbReference type="EMBL" id="CP030261">
    <property type="protein sequence ID" value="AXB58790.1"/>
    <property type="molecule type" value="Genomic_DNA"/>
</dbReference>
<dbReference type="KEGG" id="ffl:HYN86_20245"/>
<dbReference type="GO" id="GO:0033388">
    <property type="term" value="P:putrescine biosynthetic process from arginine"/>
    <property type="evidence" value="ECO:0007669"/>
    <property type="project" value="TreeGrafter"/>
</dbReference>
<sequence length="242" mass="27055">MNIAIAQIKPVKGDIPANIQKHILVIQQASLLKASSIFFPELSLTGYEPELAKELAVNINDNQFDVFQEISDLKKITIGVGIPTLSNNEILISMLIFQPDQSRIVYSKQQLHEDEFPYFKNGNEQILLNVENERIAPAICYESLQMDHADKAVKLGAQIYIASVAKSKNGIDKAYAHYPDVAKNYKIPVLMSNCIGECDNFVSAGFSSVWNKEGKLMAQFDDQQEGVIIFNTETEKVTTQII</sequence>
<gene>
    <name evidence="3" type="ORF">HYN86_20245</name>
</gene>
<evidence type="ECO:0000313" key="3">
    <source>
        <dbReference type="EMBL" id="AXB58790.1"/>
    </source>
</evidence>
<dbReference type="Proteomes" id="UP000251561">
    <property type="component" value="Chromosome"/>
</dbReference>
<dbReference type="OrthoDB" id="9803818at2"/>
<reference evidence="3 4" key="1">
    <citation type="submission" date="2018-06" db="EMBL/GenBank/DDBJ databases">
        <title>Genome sequencing of Flavobacterium.</title>
        <authorList>
            <person name="Baek M.-G."/>
            <person name="Yi H."/>
        </authorList>
    </citation>
    <scope>NUCLEOTIDE SEQUENCE [LARGE SCALE GENOMIC DNA]</scope>
    <source>
        <strain evidence="3 4">HYN0086</strain>
    </source>
</reference>
<name>A0A344LXZ8_9FLAO</name>
<dbReference type="Gene3D" id="3.60.110.10">
    <property type="entry name" value="Carbon-nitrogen hydrolase"/>
    <property type="match status" value="1"/>
</dbReference>
<organism evidence="3 4">
    <name type="scientific">Flavobacterium fluviale</name>
    <dbReference type="NCBI Taxonomy" id="2249356"/>
    <lineage>
        <taxon>Bacteria</taxon>
        <taxon>Pseudomonadati</taxon>
        <taxon>Bacteroidota</taxon>
        <taxon>Flavobacteriia</taxon>
        <taxon>Flavobacteriales</taxon>
        <taxon>Flavobacteriaceae</taxon>
        <taxon>Flavobacterium</taxon>
    </lineage>
</organism>
<dbReference type="RefSeq" id="WP_113679693.1">
    <property type="nucleotide sequence ID" value="NZ_CP030261.1"/>
</dbReference>
<dbReference type="PROSITE" id="PS50263">
    <property type="entry name" value="CN_HYDROLASE"/>
    <property type="match status" value="1"/>
</dbReference>
<dbReference type="InterPro" id="IPR003010">
    <property type="entry name" value="C-N_Hydrolase"/>
</dbReference>
<evidence type="ECO:0000313" key="4">
    <source>
        <dbReference type="Proteomes" id="UP000251561"/>
    </source>
</evidence>
<protein>
    <submittedName>
        <fullName evidence="3">Carbon-nitrogen hydrolase family protein</fullName>
    </submittedName>
</protein>
<evidence type="ECO:0000259" key="2">
    <source>
        <dbReference type="PROSITE" id="PS50263"/>
    </source>
</evidence>
<dbReference type="PANTHER" id="PTHR43674">
    <property type="entry name" value="NITRILASE C965.09-RELATED"/>
    <property type="match status" value="1"/>
</dbReference>
<dbReference type="Pfam" id="PF00795">
    <property type="entry name" value="CN_hydrolase"/>
    <property type="match status" value="1"/>
</dbReference>
<keyword evidence="1 3" id="KW-0378">Hydrolase</keyword>
<accession>A0A344LXZ8</accession>
<dbReference type="AlphaFoldDB" id="A0A344LXZ8"/>
<dbReference type="SUPFAM" id="SSF56317">
    <property type="entry name" value="Carbon-nitrogen hydrolase"/>
    <property type="match status" value="1"/>
</dbReference>
<evidence type="ECO:0000256" key="1">
    <source>
        <dbReference type="ARBA" id="ARBA00022801"/>
    </source>
</evidence>